<feature type="region of interest" description="Disordered" evidence="1">
    <location>
        <begin position="182"/>
        <end position="213"/>
    </location>
</feature>
<sequence length="1206" mass="130949">MAASSGLFPGSRSSSSSAGQDDSRQHLFLQIKTVTVPLLEATRSPVTASSTRAILQLLEQLRYTLRNASVDAFSPALANYVFFPLSSLLQPRPDGSDRGDRLLEATMQVLTALVERWRKAGMEPRVRQELWIMTILTLGGPLNAKGPASAAKDKGKQVDRTEESKLAMVEALLALMRPSPQKADRMEEVDPLGERLDWSKEGPMPTERLDDPSPPLSILFHTLTTLLAIAVQPTSLQLQLSSLSALRILTTTYLARPSPVCSTSAGPSPLLATALPGTASTLSRIALSLPSNFAAPRDGPSRRQASAVIIAALEVLADVITLTVGDAVTGELRKELDCNEASAATLEELVETATAPSPPQPMDVHPSEQQGPPPPSPGPTVPTPSWLRFTLSSLSTLFAALAPLSSHDSPIVRSALAGLLSVVIQQCGLTLGSVAAGPIEGLIILAGDDWDDVRALARRALLAAFAQPSSLDPSLHPVSLASKIVQRRITALPSAARRRDEVGVQRGACLIRAALELLAEVEANVASLQGVEKWSWSLLSALEFDRVPRAGQAVKGGMALAWITGAGDGADQATSWPPIRLRSLKEQRTIAALEALWKALGRAAVAAAPEEDVIDQFLGVALGPKRGEAVAVSSLWVLDGVLTGLEGSKADKRRKKVLKRIVRSILYLLDEFEGVEDIEEPASNDAPTRTDVLVTEDDSDKPDIPSVQHSKGITATPSLDQYQPVADRSSAREARASHQLLLTSLALRVLTTCSSLLSASFQPFLMQSLYHVLAHLSPTTHPFLRAHAQHALSLIADSASYASPQNLVLANVDYVVNSVSQRLSVSRLDPSAPLVLVEMIRLVGQPIVPMVQDLVDDVFEALDDYHGYEEVTVSLWAVLDALIKVMAEELPPKWEESSCKAKGGQPNTEEDWASFREWFTHRHDKPAMDVDDDIEEVNPQRPFESGFVDDGDQEDGPTEFPETKETPPTRPQVATAQILSKALYFLSHSSPFLRARVLSLIASAVPLLVRPSLDADPSNNRSADLLPVIHRAWPYILNRFSDPEPYVVVEAAGLVEALASHVGEFMSRRILDDVWPRFRTLLGKQEVEDRKSAAVADTTMTRYSKSHRLYRAILGTMLHVARDVPLKEAVLWEQAVLLRRFLAVDKVDPELQVCARELYKALGQVNPDAVWLVLQGTIGLDDSLPRFLRMDKVDFGANIETLLQAL</sequence>
<name>A0A0D6EPU0_SPOSA</name>
<dbReference type="Proteomes" id="UP000243876">
    <property type="component" value="Unassembled WGS sequence"/>
</dbReference>
<evidence type="ECO:0000256" key="1">
    <source>
        <dbReference type="SAM" id="MobiDB-lite"/>
    </source>
</evidence>
<dbReference type="OrthoDB" id="49511at2759"/>
<evidence type="ECO:0000259" key="2">
    <source>
        <dbReference type="Pfam" id="PF24173"/>
    </source>
</evidence>
<dbReference type="EMBL" id="CENE01000018">
    <property type="protein sequence ID" value="CEQ41813.1"/>
    <property type="molecule type" value="Genomic_DNA"/>
</dbReference>
<evidence type="ECO:0000313" key="5">
    <source>
        <dbReference type="Proteomes" id="UP000243876"/>
    </source>
</evidence>
<keyword evidence="5" id="KW-1185">Reference proteome</keyword>
<feature type="domain" description="TTI1 N-terminal TPR" evidence="2">
    <location>
        <begin position="217"/>
        <end position="449"/>
    </location>
</feature>
<dbReference type="PANTHER" id="PTHR18460:SF3">
    <property type="entry name" value="TELO2-INTERACTING PROTEIN 1 HOMOLOG"/>
    <property type="match status" value="1"/>
</dbReference>
<dbReference type="AlphaFoldDB" id="A0A0D6EPU0"/>
<dbReference type="Pfam" id="PF21547">
    <property type="entry name" value="TTI1"/>
    <property type="match status" value="1"/>
</dbReference>
<gene>
    <name evidence="4" type="primary">SPOSA6832_03567</name>
</gene>
<evidence type="ECO:0000313" key="4">
    <source>
        <dbReference type="EMBL" id="CEQ41813.1"/>
    </source>
</evidence>
<dbReference type="InterPro" id="IPR049362">
    <property type="entry name" value="TTI1_rpt"/>
</dbReference>
<dbReference type="Pfam" id="PF24181">
    <property type="entry name" value="TPR_TTI1_C"/>
    <property type="match status" value="1"/>
</dbReference>
<feature type="compositionally biased region" description="Acidic residues" evidence="1">
    <location>
        <begin position="947"/>
        <end position="957"/>
    </location>
</feature>
<feature type="domain" description="TTI1 N-terminal TPR" evidence="2">
    <location>
        <begin position="28"/>
        <end position="179"/>
    </location>
</feature>
<dbReference type="InterPro" id="IPR057566">
    <property type="entry name" value="TPR_TTI1_N"/>
</dbReference>
<dbReference type="GO" id="GO:0005737">
    <property type="term" value="C:cytoplasm"/>
    <property type="evidence" value="ECO:0007669"/>
    <property type="project" value="TreeGrafter"/>
</dbReference>
<protein>
    <submittedName>
        <fullName evidence="4">SPOSA6832_03567-mRNA-1:cds</fullName>
    </submittedName>
</protein>
<evidence type="ECO:0000259" key="3">
    <source>
        <dbReference type="Pfam" id="PF24181"/>
    </source>
</evidence>
<dbReference type="InterPro" id="IPR057567">
    <property type="entry name" value="TPR_TTI1_C"/>
</dbReference>
<reference evidence="5" key="1">
    <citation type="submission" date="2015-02" db="EMBL/GenBank/DDBJ databases">
        <authorList>
            <person name="Gon?alves P."/>
        </authorList>
    </citation>
    <scope>NUCLEOTIDE SEQUENCE [LARGE SCALE GENOMIC DNA]</scope>
</reference>
<dbReference type="Pfam" id="PF24173">
    <property type="entry name" value="TPR_TTI1_N"/>
    <property type="match status" value="2"/>
</dbReference>
<organism evidence="4 5">
    <name type="scientific">Sporidiobolus salmonicolor</name>
    <name type="common">Yeast-like fungus</name>
    <name type="synonym">Sporobolomyces salmonicolor</name>
    <dbReference type="NCBI Taxonomy" id="5005"/>
    <lineage>
        <taxon>Eukaryota</taxon>
        <taxon>Fungi</taxon>
        <taxon>Dikarya</taxon>
        <taxon>Basidiomycota</taxon>
        <taxon>Pucciniomycotina</taxon>
        <taxon>Microbotryomycetes</taxon>
        <taxon>Sporidiobolales</taxon>
        <taxon>Sporidiobolaceae</taxon>
        <taxon>Sporobolomyces</taxon>
    </lineage>
</organism>
<feature type="region of interest" description="Disordered" evidence="1">
    <location>
        <begin position="1"/>
        <end position="22"/>
    </location>
</feature>
<dbReference type="InterPro" id="IPR016024">
    <property type="entry name" value="ARM-type_fold"/>
</dbReference>
<feature type="compositionally biased region" description="Pro residues" evidence="1">
    <location>
        <begin position="371"/>
        <end position="382"/>
    </location>
</feature>
<accession>A0A0D6EPU0</accession>
<dbReference type="PANTHER" id="PTHR18460">
    <property type="entry name" value="TEL2 INTERACTING PROTEIN 1 TTI1 FAMILY MEMBER"/>
    <property type="match status" value="1"/>
</dbReference>
<feature type="region of interest" description="Disordered" evidence="1">
    <location>
        <begin position="940"/>
        <end position="971"/>
    </location>
</feature>
<feature type="non-terminal residue" evidence="4">
    <location>
        <position position="1"/>
    </location>
</feature>
<feature type="compositionally biased region" description="Basic and acidic residues" evidence="1">
    <location>
        <begin position="182"/>
        <end position="200"/>
    </location>
</feature>
<feature type="domain" description="TTI1 C-terminal TPR" evidence="3">
    <location>
        <begin position="878"/>
        <end position="1171"/>
    </location>
</feature>
<dbReference type="SUPFAM" id="SSF48371">
    <property type="entry name" value="ARM repeat"/>
    <property type="match status" value="1"/>
</dbReference>
<dbReference type="InterPro" id="IPR052587">
    <property type="entry name" value="TELO2-interacting_protein_1"/>
</dbReference>
<feature type="region of interest" description="Disordered" evidence="1">
    <location>
        <begin position="353"/>
        <end position="384"/>
    </location>
</feature>
<proteinExistence type="predicted"/>
<feature type="compositionally biased region" description="Low complexity" evidence="1">
    <location>
        <begin position="1"/>
        <end position="20"/>
    </location>
</feature>